<accession>D6PJR5</accession>
<dbReference type="EMBL" id="GU943112">
    <property type="protein sequence ID" value="ADD95966.1"/>
    <property type="molecule type" value="Genomic_DNA"/>
</dbReference>
<protein>
    <submittedName>
        <fullName evidence="1">Uncharacterized protein</fullName>
    </submittedName>
</protein>
<reference evidence="1" key="1">
    <citation type="journal article" date="2010" name="ISME J.">
        <title>Metagenome of the Mediterranean deep chlorophyll maximum studied by direct and fosmid library 454 pyrosequencing.</title>
        <authorList>
            <person name="Ghai R."/>
            <person name="Martin-Cuadrado A.B."/>
            <person name="Molto A.G."/>
            <person name="Heredia I.G."/>
            <person name="Cabrera R."/>
            <person name="Martin J."/>
            <person name="Verdu M."/>
            <person name="Deschamps P."/>
            <person name="Moreira D."/>
            <person name="Lopez-Garcia P."/>
            <person name="Mira A."/>
            <person name="Rodriguez-Valera F."/>
        </authorList>
    </citation>
    <scope>NUCLEOTIDE SEQUENCE</scope>
</reference>
<name>D6PJR5_9ZZZZ</name>
<evidence type="ECO:0000313" key="1">
    <source>
        <dbReference type="EMBL" id="ADD95966.1"/>
    </source>
</evidence>
<sequence>MSSGGGGNTTQQQVTPYAPAEPALAQILSEAGTIYGQGAGAAGYVAPTQQTLTGLAQQEALGTAAQQQLADTLSGQYLNPFLAPMIQKSAADIATGVQSQFSAAGRTPGSPMSQQQIVSQVAQAALPLAFGQYETERGRQLGIASRAPSVLQTGLQLEDIQRQAQLAPSQALRQYASFATPIASGFPVTTAQQQTQSNPFSTALGGALVGGQFGGAPGAVIGGIGGLLGGLL</sequence>
<proteinExistence type="predicted"/>
<organism evidence="1">
    <name type="scientific">uncultured organism MedDCM-OCT-S04-C100</name>
    <dbReference type="NCBI Taxonomy" id="743605"/>
    <lineage>
        <taxon>unclassified sequences</taxon>
        <taxon>environmental samples</taxon>
    </lineage>
</organism>
<dbReference type="AlphaFoldDB" id="D6PJR5"/>